<comment type="caution">
    <text evidence="2">The sequence shown here is derived from an EMBL/GenBank/DDBJ whole genome shotgun (WGS) entry which is preliminary data.</text>
</comment>
<dbReference type="EMBL" id="JAZGSY010000287">
    <property type="protein sequence ID" value="KAL1837506.1"/>
    <property type="molecule type" value="Genomic_DNA"/>
</dbReference>
<gene>
    <name evidence="2" type="ORF">VTJ49DRAFT_3691</name>
</gene>
<evidence type="ECO:0000256" key="1">
    <source>
        <dbReference type="SAM" id="Phobius"/>
    </source>
</evidence>
<reference evidence="2 3" key="1">
    <citation type="journal article" date="2024" name="Commun. Biol.">
        <title>Comparative genomic analysis of thermophilic fungi reveals convergent evolutionary adaptations and gene losses.</title>
        <authorList>
            <person name="Steindorff A.S."/>
            <person name="Aguilar-Pontes M.V."/>
            <person name="Robinson A.J."/>
            <person name="Andreopoulos B."/>
            <person name="LaButti K."/>
            <person name="Kuo A."/>
            <person name="Mondo S."/>
            <person name="Riley R."/>
            <person name="Otillar R."/>
            <person name="Haridas S."/>
            <person name="Lipzen A."/>
            <person name="Grimwood J."/>
            <person name="Schmutz J."/>
            <person name="Clum A."/>
            <person name="Reid I.D."/>
            <person name="Moisan M.C."/>
            <person name="Butler G."/>
            <person name="Nguyen T.T.M."/>
            <person name="Dewar K."/>
            <person name="Conant G."/>
            <person name="Drula E."/>
            <person name="Henrissat B."/>
            <person name="Hansel C."/>
            <person name="Singer S."/>
            <person name="Hutchinson M.I."/>
            <person name="de Vries R.P."/>
            <person name="Natvig D.O."/>
            <person name="Powell A.J."/>
            <person name="Tsang A."/>
            <person name="Grigoriev I.V."/>
        </authorList>
    </citation>
    <scope>NUCLEOTIDE SEQUENCE [LARGE SCALE GENOMIC DNA]</scope>
    <source>
        <strain evidence="2 3">CBS 620.91</strain>
    </source>
</reference>
<name>A0ABR3V7T8_HUMIN</name>
<dbReference type="Proteomes" id="UP001583172">
    <property type="component" value="Unassembled WGS sequence"/>
</dbReference>
<keyword evidence="1" id="KW-1133">Transmembrane helix</keyword>
<keyword evidence="1" id="KW-0812">Transmembrane</keyword>
<sequence length="166" mass="19126">MTQNLDKHTIVQDGGRARACLLILLLLCVCLPALLGGYILTRLISCPFVLGLIWAHDNTNYEGNGSESYLVICLSWVEKKKEIKYTGSSFHVSFCFPFPCSMKKTHTPHRWLADRDSDLGWGEYDHCQYCYLFYILWPAFLSPFYPLNVMHVLSLQWSGRVLWLAN</sequence>
<organism evidence="2 3">
    <name type="scientific">Humicola insolens</name>
    <name type="common">Soft-rot fungus</name>
    <dbReference type="NCBI Taxonomy" id="85995"/>
    <lineage>
        <taxon>Eukaryota</taxon>
        <taxon>Fungi</taxon>
        <taxon>Dikarya</taxon>
        <taxon>Ascomycota</taxon>
        <taxon>Pezizomycotina</taxon>
        <taxon>Sordariomycetes</taxon>
        <taxon>Sordariomycetidae</taxon>
        <taxon>Sordariales</taxon>
        <taxon>Chaetomiaceae</taxon>
        <taxon>Mycothermus</taxon>
    </lineage>
</organism>
<protein>
    <submittedName>
        <fullName evidence="2">Uncharacterized protein</fullName>
    </submittedName>
</protein>
<proteinExistence type="predicted"/>
<keyword evidence="1" id="KW-0472">Membrane</keyword>
<accession>A0ABR3V7T8</accession>
<keyword evidence="3" id="KW-1185">Reference proteome</keyword>
<evidence type="ECO:0000313" key="3">
    <source>
        <dbReference type="Proteomes" id="UP001583172"/>
    </source>
</evidence>
<evidence type="ECO:0000313" key="2">
    <source>
        <dbReference type="EMBL" id="KAL1837506.1"/>
    </source>
</evidence>
<feature type="transmembrane region" description="Helical" evidence="1">
    <location>
        <begin position="21"/>
        <end position="40"/>
    </location>
</feature>